<dbReference type="PANTHER" id="PTHR24567:SF76">
    <property type="entry name" value="CYCLIC NUCLEOTIDE-BINDING DOMAIN PROTEIN"/>
    <property type="match status" value="1"/>
</dbReference>
<protein>
    <submittedName>
        <fullName evidence="2">Cyclic nucleotide-binding domain-containing protein</fullName>
    </submittedName>
</protein>
<reference evidence="2 3" key="1">
    <citation type="submission" date="2020-01" db="EMBL/GenBank/DDBJ databases">
        <title>Muricauda sediminis sp.nov. 40Bstr401.</title>
        <authorList>
            <person name="Xue Z."/>
            <person name="Zhu S."/>
            <person name="Ren N."/>
            <person name="Chen T."/>
            <person name="Chen X."/>
            <person name="Chen J."/>
            <person name="Yang J."/>
        </authorList>
    </citation>
    <scope>NUCLEOTIDE SEQUENCE [LARGE SCALE GENOMIC DNA]</scope>
    <source>
        <strain evidence="2 3">40Bstr401</strain>
    </source>
</reference>
<keyword evidence="3" id="KW-1185">Reference proteome</keyword>
<sequence>MTTILRNIEKHVSLGRSETETLLSFFQNIPVSKKELIIHQGRLCDMLFFVESGSFRAYHLNKDGKESTIMFAPEDWWVTDMNAFLNGTPSLLSLEALEDSKIYAIGRKNFDLALDKIPQLERFFRILFQRAYIREQLRVLDNISLTTEERYLNFISKYPQLVQKVTQKQIASYLGVTPEFLSSLKKK</sequence>
<dbReference type="InterPro" id="IPR050397">
    <property type="entry name" value="Env_Response_Regulators"/>
</dbReference>
<dbReference type="GO" id="GO:0005829">
    <property type="term" value="C:cytosol"/>
    <property type="evidence" value="ECO:0007669"/>
    <property type="project" value="TreeGrafter"/>
</dbReference>
<dbReference type="InterPro" id="IPR014710">
    <property type="entry name" value="RmlC-like_jellyroll"/>
</dbReference>
<dbReference type="GO" id="GO:0003700">
    <property type="term" value="F:DNA-binding transcription factor activity"/>
    <property type="evidence" value="ECO:0007669"/>
    <property type="project" value="TreeGrafter"/>
</dbReference>
<evidence type="ECO:0000259" key="1">
    <source>
        <dbReference type="PROSITE" id="PS50042"/>
    </source>
</evidence>
<gene>
    <name evidence="2" type="ORF">GTK07_11030</name>
</gene>
<accession>A0A6I5L0Z3</accession>
<proteinExistence type="predicted"/>
<dbReference type="CDD" id="cd00038">
    <property type="entry name" value="CAP_ED"/>
    <property type="match status" value="1"/>
</dbReference>
<dbReference type="InterPro" id="IPR000595">
    <property type="entry name" value="cNMP-bd_dom"/>
</dbReference>
<dbReference type="Proteomes" id="UP000468707">
    <property type="component" value="Unassembled WGS sequence"/>
</dbReference>
<dbReference type="InterPro" id="IPR018490">
    <property type="entry name" value="cNMP-bd_dom_sf"/>
</dbReference>
<name>A0A6I5L0Z3_9FLAO</name>
<dbReference type="Gene3D" id="2.60.120.10">
    <property type="entry name" value="Jelly Rolls"/>
    <property type="match status" value="1"/>
</dbReference>
<organism evidence="2 3">
    <name type="scientific">Flagellimonas sediminis</name>
    <dbReference type="NCBI Taxonomy" id="2696468"/>
    <lineage>
        <taxon>Bacteria</taxon>
        <taxon>Pseudomonadati</taxon>
        <taxon>Bacteroidota</taxon>
        <taxon>Flavobacteriia</taxon>
        <taxon>Flavobacteriales</taxon>
        <taxon>Flavobacteriaceae</taxon>
        <taxon>Flagellimonas</taxon>
    </lineage>
</organism>
<dbReference type="PANTHER" id="PTHR24567">
    <property type="entry name" value="CRP FAMILY TRANSCRIPTIONAL REGULATORY PROTEIN"/>
    <property type="match status" value="1"/>
</dbReference>
<evidence type="ECO:0000313" key="2">
    <source>
        <dbReference type="EMBL" id="NDV43858.1"/>
    </source>
</evidence>
<feature type="domain" description="Cyclic nucleotide-binding" evidence="1">
    <location>
        <begin position="4"/>
        <end position="131"/>
    </location>
</feature>
<dbReference type="EMBL" id="JAAAMI010000005">
    <property type="protein sequence ID" value="NDV43858.1"/>
    <property type="molecule type" value="Genomic_DNA"/>
</dbReference>
<dbReference type="RefSeq" id="WP_163635308.1">
    <property type="nucleotide sequence ID" value="NZ_JAAAMI010000005.1"/>
</dbReference>
<dbReference type="Pfam" id="PF00027">
    <property type="entry name" value="cNMP_binding"/>
    <property type="match status" value="1"/>
</dbReference>
<dbReference type="SUPFAM" id="SSF51206">
    <property type="entry name" value="cAMP-binding domain-like"/>
    <property type="match status" value="1"/>
</dbReference>
<evidence type="ECO:0000313" key="3">
    <source>
        <dbReference type="Proteomes" id="UP000468707"/>
    </source>
</evidence>
<dbReference type="PROSITE" id="PS50042">
    <property type="entry name" value="CNMP_BINDING_3"/>
    <property type="match status" value="1"/>
</dbReference>
<dbReference type="AlphaFoldDB" id="A0A6I5L0Z3"/>
<comment type="caution">
    <text evidence="2">The sequence shown here is derived from an EMBL/GenBank/DDBJ whole genome shotgun (WGS) entry which is preliminary data.</text>
</comment>